<dbReference type="Proteomes" id="UP001501444">
    <property type="component" value="Unassembled WGS sequence"/>
</dbReference>
<proteinExistence type="predicted"/>
<protein>
    <submittedName>
        <fullName evidence="1">Uncharacterized protein</fullName>
    </submittedName>
</protein>
<evidence type="ECO:0000313" key="2">
    <source>
        <dbReference type="Proteomes" id="UP001501444"/>
    </source>
</evidence>
<organism evidence="1 2">
    <name type="scientific">Dactylosporangium salmoneum</name>
    <dbReference type="NCBI Taxonomy" id="53361"/>
    <lineage>
        <taxon>Bacteria</taxon>
        <taxon>Bacillati</taxon>
        <taxon>Actinomycetota</taxon>
        <taxon>Actinomycetes</taxon>
        <taxon>Micromonosporales</taxon>
        <taxon>Micromonosporaceae</taxon>
        <taxon>Dactylosporangium</taxon>
    </lineage>
</organism>
<name>A0ABP5T7G4_9ACTN</name>
<keyword evidence="2" id="KW-1185">Reference proteome</keyword>
<sequence>MNRRTCACGVDIVCADLDGHDVWLDSQPQPDGWFRHLGGGRIVVDLDGGWRRHTCGADPKPVDVDPEPRPTAQMVGFRSANNGRARRAARRSYTAAREVLDAGRPLAPVDRRVAELRVERPDADCRELAAVAGITTNACRSALQRVSVRANKITAGKAA</sequence>
<gene>
    <name evidence="1" type="ORF">GCM10010170_033610</name>
</gene>
<evidence type="ECO:0000313" key="1">
    <source>
        <dbReference type="EMBL" id="GAA2346669.1"/>
    </source>
</evidence>
<comment type="caution">
    <text evidence="1">The sequence shown here is derived from an EMBL/GenBank/DDBJ whole genome shotgun (WGS) entry which is preliminary data.</text>
</comment>
<dbReference type="EMBL" id="BAAARV010000025">
    <property type="protein sequence ID" value="GAA2346669.1"/>
    <property type="molecule type" value="Genomic_DNA"/>
</dbReference>
<dbReference type="RefSeq" id="WP_344613311.1">
    <property type="nucleotide sequence ID" value="NZ_BAAARV010000025.1"/>
</dbReference>
<reference evidence="2" key="1">
    <citation type="journal article" date="2019" name="Int. J. Syst. Evol. Microbiol.">
        <title>The Global Catalogue of Microorganisms (GCM) 10K type strain sequencing project: providing services to taxonomists for standard genome sequencing and annotation.</title>
        <authorList>
            <consortium name="The Broad Institute Genomics Platform"/>
            <consortium name="The Broad Institute Genome Sequencing Center for Infectious Disease"/>
            <person name="Wu L."/>
            <person name="Ma J."/>
        </authorList>
    </citation>
    <scope>NUCLEOTIDE SEQUENCE [LARGE SCALE GENOMIC DNA]</scope>
    <source>
        <strain evidence="2">JCM 3272</strain>
    </source>
</reference>
<accession>A0ABP5T7G4</accession>